<dbReference type="Gene3D" id="1.10.30.50">
    <property type="match status" value="1"/>
</dbReference>
<sequence length="334" mass="38894">MKRSNLKEIFFVRYADDFKIFCRNYSSAKKVFQAVTQWLKERLGLEISTEKSVIVNLRKSYSEYLGFKIKLKSKRKKYVVTSQISTKSKAKIKSTLIDKIKEIFKHADVSTVSKYNATVLGMHNYYKIATEVNPNFNKIAFEVNRIIHNRLGRMLSKHGYKGDAFKRIYGRYNYKEINIAGLTLYPIAGITTKPPMNFPKGVNNYSIEGRRKVHEKLKGYSIKLLKYVMESPVRNSTVEYNDNRISLYVGQNGKCGVTGEKLQRHEMDVHHKRPKEKDGTDKYSNLIFICNKVHKLIHATKEETIRKYMNAMQFTDEQLDKINKLRKMVGNCGI</sequence>
<name>A0A1V4IBM9_9CLOT</name>
<dbReference type="GO" id="GO:0008270">
    <property type="term" value="F:zinc ion binding"/>
    <property type="evidence" value="ECO:0007669"/>
    <property type="project" value="InterPro"/>
</dbReference>
<evidence type="ECO:0000313" key="3">
    <source>
        <dbReference type="Proteomes" id="UP000190080"/>
    </source>
</evidence>
<dbReference type="EMBL" id="MZGV01000088">
    <property type="protein sequence ID" value="OPJ57333.1"/>
    <property type="molecule type" value="Genomic_DNA"/>
</dbReference>
<keyword evidence="3" id="KW-1185">Reference proteome</keyword>
<keyword evidence="2" id="KW-0548">Nucleotidyltransferase</keyword>
<dbReference type="STRING" id="1450648.CLORY_41560"/>
<dbReference type="PROSITE" id="PS50878">
    <property type="entry name" value="RT_POL"/>
    <property type="match status" value="1"/>
</dbReference>
<dbReference type="GO" id="GO:0003676">
    <property type="term" value="F:nucleic acid binding"/>
    <property type="evidence" value="ECO:0007669"/>
    <property type="project" value="InterPro"/>
</dbReference>
<dbReference type="AlphaFoldDB" id="A0A1V4IBM9"/>
<dbReference type="SMART" id="SM00507">
    <property type="entry name" value="HNHc"/>
    <property type="match status" value="1"/>
</dbReference>
<gene>
    <name evidence="2" type="ORF">CLORY_41560</name>
</gene>
<dbReference type="InterPro" id="IPR003615">
    <property type="entry name" value="HNH_nuc"/>
</dbReference>
<dbReference type="SUPFAM" id="SSF56672">
    <property type="entry name" value="DNA/RNA polymerases"/>
    <property type="match status" value="1"/>
</dbReference>
<dbReference type="Pfam" id="PF00078">
    <property type="entry name" value="RVT_1"/>
    <property type="match status" value="1"/>
</dbReference>
<dbReference type="Proteomes" id="UP000190080">
    <property type="component" value="Unassembled WGS sequence"/>
</dbReference>
<evidence type="ECO:0000313" key="2">
    <source>
        <dbReference type="EMBL" id="OPJ57333.1"/>
    </source>
</evidence>
<evidence type="ECO:0000259" key="1">
    <source>
        <dbReference type="PROSITE" id="PS50878"/>
    </source>
</evidence>
<dbReference type="Pfam" id="PF01844">
    <property type="entry name" value="HNH"/>
    <property type="match status" value="1"/>
</dbReference>
<dbReference type="GO" id="GO:0003964">
    <property type="term" value="F:RNA-directed DNA polymerase activity"/>
    <property type="evidence" value="ECO:0007669"/>
    <property type="project" value="UniProtKB-KW"/>
</dbReference>
<feature type="domain" description="Reverse transcriptase" evidence="1">
    <location>
        <begin position="1"/>
        <end position="69"/>
    </location>
</feature>
<reference evidence="2 3" key="1">
    <citation type="submission" date="2017-03" db="EMBL/GenBank/DDBJ databases">
        <title>Genome sequence of Clostridium oryzae DSM 28571.</title>
        <authorList>
            <person name="Poehlein A."/>
            <person name="Daniel R."/>
        </authorList>
    </citation>
    <scope>NUCLEOTIDE SEQUENCE [LARGE SCALE GENOMIC DNA]</scope>
    <source>
        <strain evidence="2 3">DSM 28571</strain>
    </source>
</reference>
<keyword evidence="2" id="KW-0695">RNA-directed DNA polymerase</keyword>
<comment type="caution">
    <text evidence="2">The sequence shown here is derived from an EMBL/GenBank/DDBJ whole genome shotgun (WGS) entry which is preliminary data.</text>
</comment>
<organism evidence="2 3">
    <name type="scientific">Clostridium oryzae</name>
    <dbReference type="NCBI Taxonomy" id="1450648"/>
    <lineage>
        <taxon>Bacteria</taxon>
        <taxon>Bacillati</taxon>
        <taxon>Bacillota</taxon>
        <taxon>Clostridia</taxon>
        <taxon>Eubacteriales</taxon>
        <taxon>Clostridiaceae</taxon>
        <taxon>Clostridium</taxon>
    </lineage>
</organism>
<dbReference type="InterPro" id="IPR043502">
    <property type="entry name" value="DNA/RNA_pol_sf"/>
</dbReference>
<accession>A0A1V4IBM9</accession>
<protein>
    <submittedName>
        <fullName evidence="2">Reverse transcriptase</fullName>
    </submittedName>
</protein>
<proteinExistence type="predicted"/>
<keyword evidence="2" id="KW-0808">Transferase</keyword>
<dbReference type="InterPro" id="IPR002711">
    <property type="entry name" value="HNH"/>
</dbReference>
<dbReference type="CDD" id="cd00085">
    <property type="entry name" value="HNHc"/>
    <property type="match status" value="1"/>
</dbReference>
<dbReference type="InterPro" id="IPR000477">
    <property type="entry name" value="RT_dom"/>
</dbReference>
<dbReference type="GO" id="GO:0004519">
    <property type="term" value="F:endonuclease activity"/>
    <property type="evidence" value="ECO:0007669"/>
    <property type="project" value="InterPro"/>
</dbReference>